<dbReference type="InterPro" id="IPR035994">
    <property type="entry name" value="Nucleoside_phosphorylase_sf"/>
</dbReference>
<dbReference type="Proteomes" id="UP000289794">
    <property type="component" value="Chromosome"/>
</dbReference>
<dbReference type="GO" id="GO:0005829">
    <property type="term" value="C:cytosol"/>
    <property type="evidence" value="ECO:0007669"/>
    <property type="project" value="TreeGrafter"/>
</dbReference>
<dbReference type="NCBIfam" id="TIGR00107">
    <property type="entry name" value="deoD"/>
    <property type="match status" value="1"/>
</dbReference>
<dbReference type="EMBL" id="CP035945">
    <property type="protein sequence ID" value="QBE95458.1"/>
    <property type="molecule type" value="Genomic_DNA"/>
</dbReference>
<dbReference type="EC" id="2.4.2.3" evidence="2"/>
<evidence type="ECO:0000256" key="4">
    <source>
        <dbReference type="ARBA" id="ARBA00022676"/>
    </source>
</evidence>
<reference evidence="8 9" key="1">
    <citation type="submission" date="2019-01" db="EMBL/GenBank/DDBJ databases">
        <title>PMF-metabolizing Aryl O-demethylase.</title>
        <authorList>
            <person name="Kim M."/>
        </authorList>
    </citation>
    <scope>NUCLEOTIDE SEQUENCE [LARGE SCALE GENOMIC DNA]</scope>
    <source>
        <strain evidence="8 9">PMF1</strain>
    </source>
</reference>
<proteinExistence type="inferred from homology"/>
<evidence type="ECO:0000256" key="5">
    <source>
        <dbReference type="ARBA" id="ARBA00022679"/>
    </source>
</evidence>
<dbReference type="GO" id="GO:0004731">
    <property type="term" value="F:purine-nucleoside phosphorylase activity"/>
    <property type="evidence" value="ECO:0007669"/>
    <property type="project" value="InterPro"/>
</dbReference>
<name>A0A4V0Z739_9FIRM</name>
<dbReference type="Pfam" id="PF01048">
    <property type="entry name" value="PNP_UDP_1"/>
    <property type="match status" value="1"/>
</dbReference>
<dbReference type="Gene3D" id="3.40.50.1580">
    <property type="entry name" value="Nucleoside phosphorylase domain"/>
    <property type="match status" value="1"/>
</dbReference>
<evidence type="ECO:0000313" key="8">
    <source>
        <dbReference type="EMBL" id="QBE95458.1"/>
    </source>
</evidence>
<dbReference type="KEGG" id="bpro:PMF13cell1_00979"/>
<comment type="similarity">
    <text evidence="1">Belongs to the PNP/UDP phosphorylase family.</text>
</comment>
<dbReference type="GO" id="GO:0004850">
    <property type="term" value="F:uridine phosphorylase activity"/>
    <property type="evidence" value="ECO:0007669"/>
    <property type="project" value="UniProtKB-EC"/>
</dbReference>
<dbReference type="InterPro" id="IPR000845">
    <property type="entry name" value="Nucleoside_phosphorylase_d"/>
</dbReference>
<organism evidence="8 9">
    <name type="scientific">Blautia producta</name>
    <dbReference type="NCBI Taxonomy" id="33035"/>
    <lineage>
        <taxon>Bacteria</taxon>
        <taxon>Bacillati</taxon>
        <taxon>Bacillota</taxon>
        <taxon>Clostridia</taxon>
        <taxon>Lachnospirales</taxon>
        <taxon>Lachnospiraceae</taxon>
        <taxon>Blautia</taxon>
    </lineage>
</organism>
<dbReference type="GO" id="GO:0006218">
    <property type="term" value="P:uridine catabolic process"/>
    <property type="evidence" value="ECO:0007669"/>
    <property type="project" value="TreeGrafter"/>
</dbReference>
<dbReference type="RefSeq" id="WP_130180003.1">
    <property type="nucleotide sequence ID" value="NZ_CP035945.1"/>
</dbReference>
<evidence type="ECO:0000256" key="1">
    <source>
        <dbReference type="ARBA" id="ARBA00010456"/>
    </source>
</evidence>
<evidence type="ECO:0000313" key="9">
    <source>
        <dbReference type="Proteomes" id="UP000289794"/>
    </source>
</evidence>
<evidence type="ECO:0000256" key="2">
    <source>
        <dbReference type="ARBA" id="ARBA00011888"/>
    </source>
</evidence>
<sequence length="238" mass="25906">MSTPHNEGKKGDIAKIVLTPGDPLRAKLIAETYLEDVHCYNTVRNMLGYTGTYKNKQISVQSSGMGIPSMGIYSWELYKDYDVDTIIRVGSAGAISDSLSMGDVAAGMGLCTDSAFVSQYNLPGTFVPCADFGLLKKAKEILESREIPHKIGTILSSDLFYTDEKDAVAKWKKMNVLCVEMESLSLYCNAVRLGKKALTLLTISDLPLKGEAMPADERRTGFTVMLEAALQLAVEADA</sequence>
<keyword evidence="5 8" id="KW-0808">Transferase</keyword>
<dbReference type="AlphaFoldDB" id="A0A4V0Z739"/>
<gene>
    <name evidence="8" type="primary">deoD</name>
    <name evidence="8" type="ORF">PMF13cell1_00979</name>
</gene>
<dbReference type="PROSITE" id="PS01232">
    <property type="entry name" value="PNP_UDP_1"/>
    <property type="match status" value="1"/>
</dbReference>
<comment type="catalytic activity">
    <reaction evidence="6">
        <text>uridine + phosphate = alpha-D-ribose 1-phosphate + uracil</text>
        <dbReference type="Rhea" id="RHEA:24388"/>
        <dbReference type="ChEBI" id="CHEBI:16704"/>
        <dbReference type="ChEBI" id="CHEBI:17568"/>
        <dbReference type="ChEBI" id="CHEBI:43474"/>
        <dbReference type="ChEBI" id="CHEBI:57720"/>
        <dbReference type="EC" id="2.4.2.3"/>
    </reaction>
</comment>
<evidence type="ECO:0000256" key="3">
    <source>
        <dbReference type="ARBA" id="ARBA00021980"/>
    </source>
</evidence>
<dbReference type="NCBIfam" id="NF004489">
    <property type="entry name" value="PRK05819.1"/>
    <property type="match status" value="1"/>
</dbReference>
<dbReference type="PANTHER" id="PTHR43691">
    <property type="entry name" value="URIDINE PHOSPHORYLASE"/>
    <property type="match status" value="1"/>
</dbReference>
<evidence type="ECO:0000256" key="6">
    <source>
        <dbReference type="ARBA" id="ARBA00048447"/>
    </source>
</evidence>
<accession>A0A4V0Z739</accession>
<protein>
    <recommendedName>
        <fullName evidence="3">Uridine phosphorylase</fullName>
        <ecNumber evidence="2">2.4.2.3</ecNumber>
    </recommendedName>
</protein>
<dbReference type="InterPro" id="IPR004402">
    <property type="entry name" value="DeoD-type"/>
</dbReference>
<dbReference type="InterPro" id="IPR018016">
    <property type="entry name" value="Nucleoside_phosphorylase_CS"/>
</dbReference>
<feature type="domain" description="Nucleoside phosphorylase" evidence="7">
    <location>
        <begin position="15"/>
        <end position="222"/>
    </location>
</feature>
<dbReference type="SUPFAM" id="SSF53167">
    <property type="entry name" value="Purine and uridine phosphorylases"/>
    <property type="match status" value="1"/>
</dbReference>
<keyword evidence="4 8" id="KW-0328">Glycosyltransferase</keyword>
<evidence type="ECO:0000259" key="7">
    <source>
        <dbReference type="Pfam" id="PF01048"/>
    </source>
</evidence>
<dbReference type="PANTHER" id="PTHR43691:SF11">
    <property type="entry name" value="FI09636P-RELATED"/>
    <property type="match status" value="1"/>
</dbReference>
<dbReference type="CDD" id="cd09006">
    <property type="entry name" value="PNP_EcPNPI-like"/>
    <property type="match status" value="1"/>
</dbReference>